<feature type="binding site" evidence="7">
    <location>
        <position position="120"/>
    </location>
    <ligand>
        <name>NAD(+)</name>
        <dbReference type="ChEBI" id="CHEBI:57540"/>
    </ligand>
</feature>
<dbReference type="PATRIC" id="fig|914150.5.peg.1480"/>
<dbReference type="InterPro" id="IPR016161">
    <property type="entry name" value="Ald_DH/histidinol_DH"/>
</dbReference>
<evidence type="ECO:0000256" key="8">
    <source>
        <dbReference type="PIRSR" id="PIRSR000099-3"/>
    </source>
</evidence>
<dbReference type="PIRSF" id="PIRSF000099">
    <property type="entry name" value="Histidinol_dh"/>
    <property type="match status" value="1"/>
</dbReference>
<gene>
    <name evidence="11" type="ORF">TQ33_1462</name>
</gene>
<feature type="binding site" evidence="7">
    <location>
        <position position="177"/>
    </location>
    <ligand>
        <name>NAD(+)</name>
        <dbReference type="ChEBI" id="CHEBI:57540"/>
    </ligand>
</feature>
<feature type="binding site" evidence="8">
    <location>
        <position position="308"/>
    </location>
    <ligand>
        <name>substrate</name>
    </ligand>
</feature>
<evidence type="ECO:0000256" key="1">
    <source>
        <dbReference type="ARBA" id="ARBA00010178"/>
    </source>
</evidence>
<feature type="binding site" evidence="8">
    <location>
        <position position="393"/>
    </location>
    <ligand>
        <name>substrate</name>
    </ligand>
</feature>
<proteinExistence type="inferred from homology"/>
<evidence type="ECO:0000256" key="5">
    <source>
        <dbReference type="PIRNR" id="PIRNR000099"/>
    </source>
</evidence>
<dbReference type="PANTHER" id="PTHR21256">
    <property type="entry name" value="HISTIDINOL DEHYDROGENASE HDH"/>
    <property type="match status" value="1"/>
</dbReference>
<feature type="binding site" evidence="8">
    <location>
        <position position="245"/>
    </location>
    <ligand>
        <name>substrate</name>
    </ligand>
</feature>
<dbReference type="NCBIfam" id="TIGR00069">
    <property type="entry name" value="hisD"/>
    <property type="match status" value="1"/>
</dbReference>
<feature type="binding site" evidence="9">
    <location>
        <position position="245"/>
    </location>
    <ligand>
        <name>Zn(2+)</name>
        <dbReference type="ChEBI" id="CHEBI:29105"/>
    </ligand>
</feature>
<evidence type="ECO:0000256" key="7">
    <source>
        <dbReference type="PIRSR" id="PIRSR000099-2"/>
    </source>
</evidence>
<keyword evidence="3 9" id="KW-0862">Zinc</keyword>
<dbReference type="Proteomes" id="UP000034071">
    <property type="component" value="Chromosome"/>
</dbReference>
<feature type="binding site" evidence="8">
    <location>
        <position position="248"/>
    </location>
    <ligand>
        <name>substrate</name>
    </ligand>
</feature>
<feature type="binding site" evidence="7">
    <location>
        <position position="200"/>
    </location>
    <ligand>
        <name>NAD(+)</name>
        <dbReference type="ChEBI" id="CHEBI:57540"/>
    </ligand>
</feature>
<feature type="active site" description="Proton acceptor" evidence="6">
    <location>
        <position position="308"/>
    </location>
</feature>
<evidence type="ECO:0000256" key="9">
    <source>
        <dbReference type="PIRSR" id="PIRSR000099-4"/>
    </source>
</evidence>
<dbReference type="GO" id="GO:0046872">
    <property type="term" value="F:metal ion binding"/>
    <property type="evidence" value="ECO:0007669"/>
    <property type="project" value="UniProtKB-KW"/>
</dbReference>
<dbReference type="AlphaFoldDB" id="A0A0F6TRF3"/>
<dbReference type="FunFam" id="3.40.50.1980:FF:000001">
    <property type="entry name" value="Histidinol dehydrogenase"/>
    <property type="match status" value="1"/>
</dbReference>
<protein>
    <submittedName>
        <fullName evidence="11">Histidinol dehydrogenase</fullName>
    </submittedName>
</protein>
<feature type="binding site" evidence="8">
    <location>
        <position position="339"/>
    </location>
    <ligand>
        <name>substrate</name>
    </ligand>
</feature>
<name>A0A0F6TRF3_9GAMM</name>
<dbReference type="SUPFAM" id="SSF53720">
    <property type="entry name" value="ALDH-like"/>
    <property type="match status" value="1"/>
</dbReference>
<dbReference type="STRING" id="914150.TQ33_1462"/>
<feature type="active site" description="Proton acceptor" evidence="6">
    <location>
        <position position="307"/>
    </location>
</feature>
<feature type="binding site" evidence="8">
    <location>
        <position position="223"/>
    </location>
    <ligand>
        <name>substrate</name>
    </ligand>
</feature>
<evidence type="ECO:0000256" key="2">
    <source>
        <dbReference type="ARBA" id="ARBA00022723"/>
    </source>
</evidence>
<feature type="binding site" evidence="9">
    <location>
        <position position="339"/>
    </location>
    <ligand>
        <name>Zn(2+)</name>
        <dbReference type="ChEBI" id="CHEBI:29105"/>
    </ligand>
</feature>
<comment type="cofactor">
    <cofactor evidence="9">
        <name>Zn(2+)</name>
        <dbReference type="ChEBI" id="CHEBI:29105"/>
    </cofactor>
    <text evidence="9">Binds 1 zinc ion per subunit.</text>
</comment>
<organism evidence="11 12">
    <name type="scientific">Kangiella geojedonensis</name>
    <dbReference type="NCBI Taxonomy" id="914150"/>
    <lineage>
        <taxon>Bacteria</taxon>
        <taxon>Pseudomonadati</taxon>
        <taxon>Pseudomonadota</taxon>
        <taxon>Gammaproteobacteria</taxon>
        <taxon>Kangiellales</taxon>
        <taxon>Kangiellaceae</taxon>
        <taxon>Kangiella</taxon>
    </lineage>
</organism>
<dbReference type="GO" id="GO:0005829">
    <property type="term" value="C:cytosol"/>
    <property type="evidence" value="ECO:0007669"/>
    <property type="project" value="TreeGrafter"/>
</dbReference>
<comment type="similarity">
    <text evidence="1 5 10">Belongs to the histidinol dehydrogenase family.</text>
</comment>
<evidence type="ECO:0000256" key="10">
    <source>
        <dbReference type="RuleBase" id="RU004175"/>
    </source>
</evidence>
<feature type="binding site" evidence="8">
    <location>
        <position position="398"/>
    </location>
    <ligand>
        <name>substrate</name>
    </ligand>
</feature>
<dbReference type="GO" id="GO:0004399">
    <property type="term" value="F:histidinol dehydrogenase activity"/>
    <property type="evidence" value="ECO:0007669"/>
    <property type="project" value="InterPro"/>
</dbReference>
<dbReference type="Gene3D" id="3.40.50.1980">
    <property type="entry name" value="Nitrogenase molybdenum iron protein domain"/>
    <property type="match status" value="2"/>
</dbReference>
<keyword evidence="12" id="KW-1185">Reference proteome</keyword>
<evidence type="ECO:0000256" key="3">
    <source>
        <dbReference type="ARBA" id="ARBA00022833"/>
    </source>
</evidence>
<dbReference type="Pfam" id="PF00815">
    <property type="entry name" value="Histidinol_dh"/>
    <property type="match status" value="1"/>
</dbReference>
<dbReference type="EMBL" id="CP010975">
    <property type="protein sequence ID" value="AKE52410.1"/>
    <property type="molecule type" value="Genomic_DNA"/>
</dbReference>
<dbReference type="OrthoDB" id="9805269at2"/>
<dbReference type="InterPro" id="IPR012131">
    <property type="entry name" value="Hstdl_DH"/>
</dbReference>
<reference evidence="11 12" key="1">
    <citation type="submission" date="2015-02" db="EMBL/GenBank/DDBJ databases">
        <title>Complete genome sequence of Kangiella geojedonensis strain YCS-5T.</title>
        <authorList>
            <person name="Kim K.M."/>
        </authorList>
    </citation>
    <scope>NUCLEOTIDE SEQUENCE [LARGE SCALE GENOMIC DNA]</scope>
    <source>
        <strain evidence="11 12">YCS-5</strain>
    </source>
</reference>
<dbReference type="RefSeq" id="WP_046561483.1">
    <property type="nucleotide sequence ID" value="NZ_CP010975.1"/>
</dbReference>
<evidence type="ECO:0000256" key="6">
    <source>
        <dbReference type="PIRSR" id="PIRSR000099-1"/>
    </source>
</evidence>
<evidence type="ECO:0000256" key="4">
    <source>
        <dbReference type="ARBA" id="ARBA00023002"/>
    </source>
</evidence>
<dbReference type="CDD" id="cd06572">
    <property type="entry name" value="Histidinol_dh"/>
    <property type="match status" value="1"/>
</dbReference>
<accession>A0A0F6TRF3</accession>
<dbReference type="HOGENOM" id="CLU_006732_3_3_6"/>
<keyword evidence="4 5" id="KW-0560">Oxidoreductase</keyword>
<keyword evidence="2 9" id="KW-0479">Metal-binding</keyword>
<dbReference type="PRINTS" id="PR00083">
    <property type="entry name" value="HOLDHDRGNASE"/>
</dbReference>
<dbReference type="KEGG" id="kge:TQ33_1462"/>
<feature type="binding site" evidence="9">
    <location>
        <position position="398"/>
    </location>
    <ligand>
        <name>Zn(2+)</name>
        <dbReference type="ChEBI" id="CHEBI:29105"/>
    </ligand>
</feature>
<feature type="binding site" evidence="9">
    <location>
        <position position="248"/>
    </location>
    <ligand>
        <name>Zn(2+)</name>
        <dbReference type="ChEBI" id="CHEBI:29105"/>
    </ligand>
</feature>
<dbReference type="InterPro" id="IPR022695">
    <property type="entry name" value="Histidinol_DH_monofunct"/>
</dbReference>
<sequence>MQVNNSTILHCQSWQRESSNSHSDAASKVSELLKQIQSQGDAAVEAFSQQFDGFSPEWIELKSPDNYGLEPELLEAIVAAASRIETFAQFQRDKLVDSTYVDDCGEFGFRYQAIERIGAYIPGGRFPLISTALMTLIPAKLAGCRERIACSPSDHPAILAAASLAGATAFLKLGGAQAIGALAYGYQDLEPVQMVVGPGNQYVNAAKQLLNQKIQIDAAAGPSELLILADESVNQDWVIADMAAQAEHDPQAQSLLVSDSLDLLSGVEKLLRATDELSKLLDDKQIILLEADSVEQAIDFSNQYAPEHLLLADQRVDQDLLSNFGSLFVGENSAVAYGDYCSGPNHTLPTMGTANRSSGLSVLSFLKVQSVQAVHEEGRKKLSAMGEKIAEAEQLVWHQKSMAVRSS</sequence>
<dbReference type="GO" id="GO:0051287">
    <property type="term" value="F:NAD binding"/>
    <property type="evidence" value="ECO:0007669"/>
    <property type="project" value="InterPro"/>
</dbReference>
<evidence type="ECO:0000313" key="12">
    <source>
        <dbReference type="Proteomes" id="UP000034071"/>
    </source>
</evidence>
<dbReference type="GO" id="GO:0000105">
    <property type="term" value="P:L-histidine biosynthetic process"/>
    <property type="evidence" value="ECO:0007669"/>
    <property type="project" value="InterPro"/>
</dbReference>
<keyword evidence="7" id="KW-0520">NAD</keyword>
<dbReference type="PANTHER" id="PTHR21256:SF2">
    <property type="entry name" value="HISTIDINE BIOSYNTHESIS TRIFUNCTIONAL PROTEIN"/>
    <property type="match status" value="1"/>
</dbReference>
<evidence type="ECO:0000313" key="11">
    <source>
        <dbReference type="EMBL" id="AKE52410.1"/>
    </source>
</evidence>
<dbReference type="Gene3D" id="1.20.5.1300">
    <property type="match status" value="1"/>
</dbReference>